<organism evidence="11 12">
    <name type="scientific">Alkalihalobacterium chitinilyticum</name>
    <dbReference type="NCBI Taxonomy" id="2980103"/>
    <lineage>
        <taxon>Bacteria</taxon>
        <taxon>Bacillati</taxon>
        <taxon>Bacillota</taxon>
        <taxon>Bacilli</taxon>
        <taxon>Bacillales</taxon>
        <taxon>Bacillaceae</taxon>
        <taxon>Alkalihalobacterium</taxon>
    </lineage>
</organism>
<proteinExistence type="inferred from homology"/>
<dbReference type="NCBIfam" id="TIGR02532">
    <property type="entry name" value="IV_pilin_GFxxxE"/>
    <property type="match status" value="1"/>
</dbReference>
<evidence type="ECO:0000256" key="5">
    <source>
        <dbReference type="ARBA" id="ARBA00022692"/>
    </source>
</evidence>
<keyword evidence="8 10" id="KW-0178">Competence</keyword>
<dbReference type="PIRSF" id="PIRSF029928">
    <property type="entry name" value="Late_competence_ComGC"/>
    <property type="match status" value="1"/>
</dbReference>
<evidence type="ECO:0000256" key="3">
    <source>
        <dbReference type="ARBA" id="ARBA00022475"/>
    </source>
</evidence>
<dbReference type="InterPro" id="IPR045584">
    <property type="entry name" value="Pilin-like"/>
</dbReference>
<keyword evidence="12" id="KW-1185">Reference proteome</keyword>
<dbReference type="RefSeq" id="WP_275116901.1">
    <property type="nucleotide sequence ID" value="NZ_JAOTPO010000001.1"/>
</dbReference>
<evidence type="ECO:0000256" key="8">
    <source>
        <dbReference type="ARBA" id="ARBA00023287"/>
    </source>
</evidence>
<comment type="subcellular location">
    <subcellularLocation>
        <location evidence="1">Cell membrane</location>
        <topology evidence="1">Single-pass membrane protein</topology>
    </subcellularLocation>
    <subcellularLocation>
        <location evidence="2">Cell surface</location>
    </subcellularLocation>
</comment>
<keyword evidence="3 10" id="KW-1003">Cell membrane</keyword>
<reference evidence="11" key="1">
    <citation type="submission" date="2024-05" db="EMBL/GenBank/DDBJ databases">
        <title>Alkalihalobacillus sp. strain MEB203 novel alkaliphilic bacterium from Lonar Lake, India.</title>
        <authorList>
            <person name="Joshi A."/>
            <person name="Thite S."/>
            <person name="Mengade P."/>
        </authorList>
    </citation>
    <scope>NUCLEOTIDE SEQUENCE</scope>
    <source>
        <strain evidence="11">MEB 203</strain>
    </source>
</reference>
<dbReference type="InterPro" id="IPR012902">
    <property type="entry name" value="N_methyl_site"/>
</dbReference>
<comment type="similarity">
    <text evidence="9 10">Belongs to the ComGC family.</text>
</comment>
<evidence type="ECO:0000256" key="7">
    <source>
        <dbReference type="ARBA" id="ARBA00023136"/>
    </source>
</evidence>
<evidence type="ECO:0000256" key="6">
    <source>
        <dbReference type="ARBA" id="ARBA00022989"/>
    </source>
</evidence>
<evidence type="ECO:0000256" key="1">
    <source>
        <dbReference type="ARBA" id="ARBA00004162"/>
    </source>
</evidence>
<comment type="caution">
    <text evidence="11">The sequence shown here is derived from an EMBL/GenBank/DDBJ whole genome shotgun (WGS) entry which is preliminary data.</text>
</comment>
<keyword evidence="5 10" id="KW-0812">Transmembrane</keyword>
<accession>A0ABT5VCT4</accession>
<keyword evidence="6 10" id="KW-1133">Transmembrane helix</keyword>
<dbReference type="NCBIfam" id="NF040999">
    <property type="entry name" value="pilin_ComGC"/>
    <property type="match status" value="1"/>
</dbReference>
<dbReference type="PROSITE" id="PS00409">
    <property type="entry name" value="PROKAR_NTER_METHYL"/>
    <property type="match status" value="1"/>
</dbReference>
<protein>
    <recommendedName>
        <fullName evidence="10">ComG operon protein 3</fullName>
    </recommendedName>
</protein>
<evidence type="ECO:0000256" key="9">
    <source>
        <dbReference type="ARBA" id="ARBA00043982"/>
    </source>
</evidence>
<evidence type="ECO:0000256" key="4">
    <source>
        <dbReference type="ARBA" id="ARBA00022481"/>
    </source>
</evidence>
<gene>
    <name evidence="11" type="primary">comGC</name>
    <name evidence="11" type="ORF">N7Z68_02665</name>
</gene>
<evidence type="ECO:0000313" key="11">
    <source>
        <dbReference type="EMBL" id="MDE5412288.1"/>
    </source>
</evidence>
<name>A0ABT5VCT4_9BACI</name>
<feature type="transmembrane region" description="Helical" evidence="10">
    <location>
        <begin position="12"/>
        <end position="31"/>
    </location>
</feature>
<keyword evidence="4" id="KW-0488">Methylation</keyword>
<comment type="function">
    <text evidence="10">Required for transformation and DNA binding.</text>
</comment>
<dbReference type="Proteomes" id="UP001148125">
    <property type="component" value="Unassembled WGS sequence"/>
</dbReference>
<dbReference type="SUPFAM" id="SSF54523">
    <property type="entry name" value="Pili subunits"/>
    <property type="match status" value="1"/>
</dbReference>
<dbReference type="EMBL" id="JAOTPO010000001">
    <property type="protein sequence ID" value="MDE5412288.1"/>
    <property type="molecule type" value="Genomic_DNA"/>
</dbReference>
<dbReference type="Pfam" id="PF07963">
    <property type="entry name" value="N_methyl"/>
    <property type="match status" value="1"/>
</dbReference>
<evidence type="ECO:0000256" key="10">
    <source>
        <dbReference type="PIRNR" id="PIRNR029928"/>
    </source>
</evidence>
<comment type="subunit">
    <text evidence="10">Homodimer.</text>
</comment>
<dbReference type="Gene3D" id="3.30.700.10">
    <property type="entry name" value="Glycoprotein, Type 4 Pilin"/>
    <property type="match status" value="1"/>
</dbReference>
<keyword evidence="10" id="KW-0813">Transport</keyword>
<keyword evidence="7 10" id="KW-0472">Membrane</keyword>
<dbReference type="InterPro" id="IPR016940">
    <property type="entry name" value="ComGC"/>
</dbReference>
<sequence length="99" mass="10891">MKKWLRLQKGFTLIEMLIVLMIISILLLIAVPNMTKNTEVANEKGCDATIDLLQAQVGAYTVEVGSPPASIDDLKEYASNLSCPDKSKLKLENGKVVKE</sequence>
<evidence type="ECO:0000256" key="2">
    <source>
        <dbReference type="ARBA" id="ARBA00004241"/>
    </source>
</evidence>
<evidence type="ECO:0000313" key="12">
    <source>
        <dbReference type="Proteomes" id="UP001148125"/>
    </source>
</evidence>